<evidence type="ECO:0000313" key="2">
    <source>
        <dbReference type="Proteomes" id="UP000011713"/>
    </source>
</evidence>
<accession>M4B323</accession>
<reference evidence="2" key="1">
    <citation type="journal article" date="2010" name="Science">
        <title>Signatures of adaptation to obligate biotrophy in the Hyaloperonospora arabidopsidis genome.</title>
        <authorList>
            <person name="Baxter L."/>
            <person name="Tripathy S."/>
            <person name="Ishaque N."/>
            <person name="Boot N."/>
            <person name="Cabral A."/>
            <person name="Kemen E."/>
            <person name="Thines M."/>
            <person name="Ah-Fong A."/>
            <person name="Anderson R."/>
            <person name="Badejoko W."/>
            <person name="Bittner-Eddy P."/>
            <person name="Boore J.L."/>
            <person name="Chibucos M.C."/>
            <person name="Coates M."/>
            <person name="Dehal P."/>
            <person name="Delehaunty K."/>
            <person name="Dong S."/>
            <person name="Downton P."/>
            <person name="Dumas B."/>
            <person name="Fabro G."/>
            <person name="Fronick C."/>
            <person name="Fuerstenberg S.I."/>
            <person name="Fulton L."/>
            <person name="Gaulin E."/>
            <person name="Govers F."/>
            <person name="Hughes L."/>
            <person name="Humphray S."/>
            <person name="Jiang R.H."/>
            <person name="Judelson H."/>
            <person name="Kamoun S."/>
            <person name="Kyung K."/>
            <person name="Meijer H."/>
            <person name="Minx P."/>
            <person name="Morris P."/>
            <person name="Nelson J."/>
            <person name="Phuntumart V."/>
            <person name="Qutob D."/>
            <person name="Rehmany A."/>
            <person name="Rougon-Cardoso A."/>
            <person name="Ryden P."/>
            <person name="Torto-Alalibo T."/>
            <person name="Studholme D."/>
            <person name="Wang Y."/>
            <person name="Win J."/>
            <person name="Wood J."/>
            <person name="Clifton S.W."/>
            <person name="Rogers J."/>
            <person name="Van den Ackerveken G."/>
            <person name="Jones J.D."/>
            <person name="McDowell J.M."/>
            <person name="Beynon J."/>
            <person name="Tyler B.M."/>
        </authorList>
    </citation>
    <scope>NUCLEOTIDE SEQUENCE [LARGE SCALE GENOMIC DNA]</scope>
    <source>
        <strain evidence="2">Emoy2</strain>
    </source>
</reference>
<dbReference type="VEuPathDB" id="FungiDB:HpaG800671"/>
<dbReference type="Proteomes" id="UP000011713">
    <property type="component" value="Unassembled WGS sequence"/>
</dbReference>
<dbReference type="AlphaFoldDB" id="M4B323"/>
<dbReference type="HOGENOM" id="CLU_2031151_0_0_1"/>
<dbReference type="InParanoid" id="M4B323"/>
<name>M4B323_HYAAE</name>
<evidence type="ECO:0000313" key="1">
    <source>
        <dbReference type="EnsemblProtists" id="HpaP800671"/>
    </source>
</evidence>
<dbReference type="EMBL" id="JH598094">
    <property type="status" value="NOT_ANNOTATED_CDS"/>
    <property type="molecule type" value="Genomic_DNA"/>
</dbReference>
<proteinExistence type="predicted"/>
<protein>
    <submittedName>
        <fullName evidence="1">Uncharacterized protein</fullName>
    </submittedName>
</protein>
<sequence>MGDFPPKERGPVSWLPGGARLCPLLQLAADWEVGSATKKKSAIVTLRSRRSAASFSARLSQPPVDFRWTGRGYYRMIPNRVRRSNKASTRGFPSTIRMNSRRDCVHQLPELRPEVDQVVLKA</sequence>
<keyword evidence="2" id="KW-1185">Reference proteome</keyword>
<organism evidence="1 2">
    <name type="scientific">Hyaloperonospora arabidopsidis (strain Emoy2)</name>
    <name type="common">Downy mildew agent</name>
    <name type="synonym">Peronospora arabidopsidis</name>
    <dbReference type="NCBI Taxonomy" id="559515"/>
    <lineage>
        <taxon>Eukaryota</taxon>
        <taxon>Sar</taxon>
        <taxon>Stramenopiles</taxon>
        <taxon>Oomycota</taxon>
        <taxon>Peronosporomycetes</taxon>
        <taxon>Peronosporales</taxon>
        <taxon>Peronosporaceae</taxon>
        <taxon>Hyaloperonospora</taxon>
    </lineage>
</organism>
<dbReference type="EnsemblProtists" id="HpaT800671">
    <property type="protein sequence ID" value="HpaP800671"/>
    <property type="gene ID" value="HpaG800671"/>
</dbReference>
<reference evidence="1" key="2">
    <citation type="submission" date="2015-06" db="UniProtKB">
        <authorList>
            <consortium name="EnsemblProtists"/>
        </authorList>
    </citation>
    <scope>IDENTIFICATION</scope>
    <source>
        <strain evidence="1">Emoy2</strain>
    </source>
</reference>